<feature type="chain" id="PRO_5041982911" evidence="1">
    <location>
        <begin position="29"/>
        <end position="279"/>
    </location>
</feature>
<organism evidence="2 3">
    <name type="scientific">Cymbomonas tetramitiformis</name>
    <dbReference type="NCBI Taxonomy" id="36881"/>
    <lineage>
        <taxon>Eukaryota</taxon>
        <taxon>Viridiplantae</taxon>
        <taxon>Chlorophyta</taxon>
        <taxon>Pyramimonadophyceae</taxon>
        <taxon>Pyramimonadales</taxon>
        <taxon>Pyramimonadaceae</taxon>
        <taxon>Cymbomonas</taxon>
    </lineage>
</organism>
<accession>A0AAE0FG07</accession>
<evidence type="ECO:0000313" key="3">
    <source>
        <dbReference type="Proteomes" id="UP001190700"/>
    </source>
</evidence>
<feature type="non-terminal residue" evidence="2">
    <location>
        <position position="279"/>
    </location>
</feature>
<reference evidence="2 3" key="1">
    <citation type="journal article" date="2015" name="Genome Biol. Evol.">
        <title>Comparative Genomics of a Bacterivorous Green Alga Reveals Evolutionary Causalities and Consequences of Phago-Mixotrophic Mode of Nutrition.</title>
        <authorList>
            <person name="Burns J.A."/>
            <person name="Paasch A."/>
            <person name="Narechania A."/>
            <person name="Kim E."/>
        </authorList>
    </citation>
    <scope>NUCLEOTIDE SEQUENCE [LARGE SCALE GENOMIC DNA]</scope>
    <source>
        <strain evidence="2 3">PLY_AMNH</strain>
    </source>
</reference>
<gene>
    <name evidence="2" type="ORF">CYMTET_31870</name>
</gene>
<protein>
    <submittedName>
        <fullName evidence="2">Uncharacterized protein</fullName>
    </submittedName>
</protein>
<evidence type="ECO:0000313" key="2">
    <source>
        <dbReference type="EMBL" id="KAK3259121.1"/>
    </source>
</evidence>
<sequence length="279" mass="29956">MWLGLHTSHTHVLSRLFLISAVLPTALSAPQCLIAANKLARKYHTVQQEGWRNSLDKARRFDETLESLNGLTAHVVALDEKLRAQETLLHWVIKELNSTQRRLEYTEAVLRETRREERLVQSRVLCEGKGEWQGEERGCACFQGHGPACKDFHSTTSRFSFTGATNAWIVPNDGTTHLAMAVWGAGGGASPYAECSEKGCWGEGGAGGFGSGTLEAHAGQVLQIVVGEGGRGSPLKDEPRAEVFGFGGTAFKEGGGGGGLTGIFDGDVQHNRSILIAGG</sequence>
<proteinExistence type="predicted"/>
<keyword evidence="3" id="KW-1185">Reference proteome</keyword>
<name>A0AAE0FG07_9CHLO</name>
<feature type="signal peptide" evidence="1">
    <location>
        <begin position="1"/>
        <end position="28"/>
    </location>
</feature>
<dbReference type="Proteomes" id="UP001190700">
    <property type="component" value="Unassembled WGS sequence"/>
</dbReference>
<evidence type="ECO:0000256" key="1">
    <source>
        <dbReference type="SAM" id="SignalP"/>
    </source>
</evidence>
<comment type="caution">
    <text evidence="2">The sequence shown here is derived from an EMBL/GenBank/DDBJ whole genome shotgun (WGS) entry which is preliminary data.</text>
</comment>
<dbReference type="EMBL" id="LGRX02018974">
    <property type="protein sequence ID" value="KAK3259121.1"/>
    <property type="molecule type" value="Genomic_DNA"/>
</dbReference>
<keyword evidence="1" id="KW-0732">Signal</keyword>
<dbReference type="AlphaFoldDB" id="A0AAE0FG07"/>